<dbReference type="InterPro" id="IPR011993">
    <property type="entry name" value="PH-like_dom_sf"/>
</dbReference>
<sequence length="552" mass="62669">MVADNEDSRLLEVINTKYKKKPGTLRLLTNTLTWTLHGSNAAKIDCKYSEIKVQRISPDGSSKVQLQIVLHDGSSYSFHFTNTSEPKARQERDEVKELLAQLIPAHRMKATKELEEKNKILKENPDIYQLYKDLVVSGVITSEEFWANRGKVVRSLKEDDSDIQSVGLSSNLLGDVQPESSGCNEVKYNLNADTIESIFKTYPAVKKRHAESVPDKMTEKEFWTKFFQSHYFHRDRSASAKQMGTDMFTQCAIQDEQEQLASKLSEFKDPILDLAEASPLPDEGYGIVAGDLPEQAAKDLSSGQSLFRRLNHHSLMVLQTLQSATNTKVPEAEQNGEVKSSKEPPTKKSRLREILEYEDLQEREAEKLQSLKIPSTNTYGVGHTVDNVENGFSIHSNESTIDDQTALQYCKYETENWVPRLTQVLSSDQACHVLTEMSPGGSLMESTSDINMQHMVSSSVEKEIKDQYNALAELLRHFWSCFPTKTPSLEEKLVRMGKSLEKYRDNNLVHLKSKLPQEESHLTNHLDQMIEAATTKFRTWESKRSNPRSLTS</sequence>
<dbReference type="OrthoDB" id="360521at2759"/>
<dbReference type="SUPFAM" id="SSF50729">
    <property type="entry name" value="PH domain-like"/>
    <property type="match status" value="1"/>
</dbReference>
<feature type="domain" description="BSD" evidence="8">
    <location>
        <begin position="182"/>
        <end position="234"/>
    </location>
</feature>
<keyword evidence="3" id="KW-0677">Repeat</keyword>
<dbReference type="GO" id="GO:0006351">
    <property type="term" value="P:DNA-templated transcription"/>
    <property type="evidence" value="ECO:0007669"/>
    <property type="project" value="InterPro"/>
</dbReference>
<dbReference type="InterPro" id="IPR013876">
    <property type="entry name" value="TFIIH_BTF_p62_N"/>
</dbReference>
<comment type="similarity">
    <text evidence="2">Belongs to the TFB1 family.</text>
</comment>
<dbReference type="GO" id="GO:0000439">
    <property type="term" value="C:transcription factor TFIIH core complex"/>
    <property type="evidence" value="ECO:0007669"/>
    <property type="project" value="InterPro"/>
</dbReference>
<evidence type="ECO:0000256" key="5">
    <source>
        <dbReference type="ARBA" id="ARBA00023163"/>
    </source>
</evidence>
<name>A0A6P8J4U0_ACTTE</name>
<feature type="compositionally biased region" description="Basic and acidic residues" evidence="7">
    <location>
        <begin position="339"/>
        <end position="350"/>
    </location>
</feature>
<evidence type="ECO:0000256" key="3">
    <source>
        <dbReference type="ARBA" id="ARBA00022737"/>
    </source>
</evidence>
<dbReference type="InterPro" id="IPR027079">
    <property type="entry name" value="Tfb1/GTF2H1"/>
</dbReference>
<accession>A0A6P8J4U0</accession>
<organism evidence="9 10">
    <name type="scientific">Actinia tenebrosa</name>
    <name type="common">Australian red waratah sea anemone</name>
    <dbReference type="NCBI Taxonomy" id="6105"/>
    <lineage>
        <taxon>Eukaryota</taxon>
        <taxon>Metazoa</taxon>
        <taxon>Cnidaria</taxon>
        <taxon>Anthozoa</taxon>
        <taxon>Hexacorallia</taxon>
        <taxon>Actiniaria</taxon>
        <taxon>Actiniidae</taxon>
        <taxon>Actinia</taxon>
    </lineage>
</organism>
<feature type="domain" description="BSD" evidence="8">
    <location>
        <begin position="102"/>
        <end position="157"/>
    </location>
</feature>
<keyword evidence="5" id="KW-0804">Transcription</keyword>
<dbReference type="PROSITE" id="PS50858">
    <property type="entry name" value="BSD"/>
    <property type="match status" value="2"/>
</dbReference>
<evidence type="ECO:0000256" key="6">
    <source>
        <dbReference type="ARBA" id="ARBA00023242"/>
    </source>
</evidence>
<dbReference type="GO" id="GO:0006289">
    <property type="term" value="P:nucleotide-excision repair"/>
    <property type="evidence" value="ECO:0007669"/>
    <property type="project" value="InterPro"/>
</dbReference>
<dbReference type="Pfam" id="PF08567">
    <property type="entry name" value="PH_TFIIH"/>
    <property type="match status" value="1"/>
</dbReference>
<dbReference type="Gene3D" id="6.10.140.1200">
    <property type="match status" value="1"/>
</dbReference>
<evidence type="ECO:0000256" key="1">
    <source>
        <dbReference type="ARBA" id="ARBA00004123"/>
    </source>
</evidence>
<dbReference type="PANTHER" id="PTHR12856">
    <property type="entry name" value="TRANSCRIPTION INITIATION FACTOR IIH-RELATED"/>
    <property type="match status" value="1"/>
</dbReference>
<dbReference type="AlphaFoldDB" id="A0A6P8J4U0"/>
<dbReference type="InParanoid" id="A0A6P8J4U0"/>
<dbReference type="SUPFAM" id="SSF140383">
    <property type="entry name" value="BSD domain-like"/>
    <property type="match status" value="2"/>
</dbReference>
<evidence type="ECO:0000256" key="7">
    <source>
        <dbReference type="SAM" id="MobiDB-lite"/>
    </source>
</evidence>
<feature type="region of interest" description="Disordered" evidence="7">
    <location>
        <begin position="327"/>
        <end position="350"/>
    </location>
</feature>
<reference evidence="10" key="1">
    <citation type="submission" date="2025-08" db="UniProtKB">
        <authorList>
            <consortium name="RefSeq"/>
        </authorList>
    </citation>
    <scope>IDENTIFICATION</scope>
    <source>
        <tissue evidence="10">Tentacle</tissue>
    </source>
</reference>
<proteinExistence type="inferred from homology"/>
<dbReference type="InterPro" id="IPR035925">
    <property type="entry name" value="BSD_dom_sf"/>
</dbReference>
<comment type="subcellular location">
    <subcellularLocation>
        <location evidence="1">Nucleus</location>
    </subcellularLocation>
</comment>
<dbReference type="SMART" id="SM00751">
    <property type="entry name" value="BSD"/>
    <property type="match status" value="2"/>
</dbReference>
<keyword evidence="4" id="KW-0805">Transcription regulation</keyword>
<evidence type="ECO:0000313" key="10">
    <source>
        <dbReference type="RefSeq" id="XP_031572515.1"/>
    </source>
</evidence>
<dbReference type="Gene3D" id="2.30.29.30">
    <property type="entry name" value="Pleckstrin-homology domain (PH domain)/Phosphotyrosine-binding domain (PTB)"/>
    <property type="match status" value="1"/>
</dbReference>
<dbReference type="GeneID" id="116306578"/>
<dbReference type="Pfam" id="PF03909">
    <property type="entry name" value="BSD"/>
    <property type="match status" value="1"/>
</dbReference>
<evidence type="ECO:0000256" key="2">
    <source>
        <dbReference type="ARBA" id="ARBA00009448"/>
    </source>
</evidence>
<dbReference type="CDD" id="cd13229">
    <property type="entry name" value="PH_TFIIH"/>
    <property type="match status" value="1"/>
</dbReference>
<dbReference type="KEGG" id="aten:116306578"/>
<evidence type="ECO:0000259" key="8">
    <source>
        <dbReference type="PROSITE" id="PS50858"/>
    </source>
</evidence>
<dbReference type="InterPro" id="IPR005607">
    <property type="entry name" value="BSD_dom"/>
</dbReference>
<keyword evidence="6" id="KW-0539">Nucleus</keyword>
<gene>
    <name evidence="10" type="primary">LOC116306578</name>
</gene>
<dbReference type="FunCoup" id="A0A6P8J4U0">
    <property type="interactions" value="2629"/>
</dbReference>
<protein>
    <submittedName>
        <fullName evidence="10">General transcription factor IIH subunit 1-like</fullName>
    </submittedName>
</protein>
<keyword evidence="9" id="KW-1185">Reference proteome</keyword>
<dbReference type="Gene3D" id="1.10.3970.10">
    <property type="entry name" value="BSD domain"/>
    <property type="match status" value="1"/>
</dbReference>
<dbReference type="RefSeq" id="XP_031572515.1">
    <property type="nucleotide sequence ID" value="XM_031716655.1"/>
</dbReference>
<evidence type="ECO:0000313" key="9">
    <source>
        <dbReference type="Proteomes" id="UP000515163"/>
    </source>
</evidence>
<evidence type="ECO:0000256" key="4">
    <source>
        <dbReference type="ARBA" id="ARBA00023015"/>
    </source>
</evidence>
<dbReference type="Proteomes" id="UP000515163">
    <property type="component" value="Unplaced"/>
</dbReference>